<accession>A0A5A5TD61</accession>
<gene>
    <name evidence="1" type="ORF">KDI_26700</name>
</gene>
<proteinExistence type="predicted"/>
<dbReference type="AlphaFoldDB" id="A0A5A5TD61"/>
<reference evidence="1 2" key="1">
    <citation type="submission" date="2019-01" db="EMBL/GenBank/DDBJ databases">
        <title>Draft genome sequence of Dictyobacter sp. Uno17.</title>
        <authorList>
            <person name="Wang C.M."/>
            <person name="Zheng Y."/>
            <person name="Sakai Y."/>
            <person name="Abe K."/>
            <person name="Yokota A."/>
            <person name="Yabe S."/>
        </authorList>
    </citation>
    <scope>NUCLEOTIDE SEQUENCE [LARGE SCALE GENOMIC DNA]</scope>
    <source>
        <strain evidence="1 2">Uno17</strain>
    </source>
</reference>
<comment type="caution">
    <text evidence="1">The sequence shown here is derived from an EMBL/GenBank/DDBJ whole genome shotgun (WGS) entry which is preliminary data.</text>
</comment>
<dbReference type="RefSeq" id="WP_149402064.1">
    <property type="nucleotide sequence ID" value="NZ_BIXY01000036.1"/>
</dbReference>
<dbReference type="EMBL" id="BIXY01000036">
    <property type="protein sequence ID" value="GCF09106.1"/>
    <property type="molecule type" value="Genomic_DNA"/>
</dbReference>
<keyword evidence="2" id="KW-1185">Reference proteome</keyword>
<evidence type="ECO:0000313" key="1">
    <source>
        <dbReference type="EMBL" id="GCF09106.1"/>
    </source>
</evidence>
<sequence>MNLQNTHKDHMKIGRYQSWMEDGQLKLYCHEFGNSSGMYCSMSVEETKGLLELLSRNSTGINEALYVHENDAIAQSHFA</sequence>
<name>A0A5A5TD61_9CHLR</name>
<organism evidence="1 2">
    <name type="scientific">Dictyobacter arantiisoli</name>
    <dbReference type="NCBI Taxonomy" id="2014874"/>
    <lineage>
        <taxon>Bacteria</taxon>
        <taxon>Bacillati</taxon>
        <taxon>Chloroflexota</taxon>
        <taxon>Ktedonobacteria</taxon>
        <taxon>Ktedonobacterales</taxon>
        <taxon>Dictyobacteraceae</taxon>
        <taxon>Dictyobacter</taxon>
    </lineage>
</organism>
<protein>
    <submittedName>
        <fullName evidence="1">Uncharacterized protein</fullName>
    </submittedName>
</protein>
<dbReference type="OrthoDB" id="163273at2"/>
<evidence type="ECO:0000313" key="2">
    <source>
        <dbReference type="Proteomes" id="UP000322530"/>
    </source>
</evidence>
<dbReference type="Proteomes" id="UP000322530">
    <property type="component" value="Unassembled WGS sequence"/>
</dbReference>